<comment type="similarity">
    <text evidence="2">Belongs to the RLP family.</text>
</comment>
<evidence type="ECO:0000256" key="3">
    <source>
        <dbReference type="ARBA" id="ARBA00022475"/>
    </source>
</evidence>
<reference evidence="13" key="1">
    <citation type="submission" date="2020-05" db="EMBL/GenBank/DDBJ databases">
        <title>WGS assembly of Panicum virgatum.</title>
        <authorList>
            <person name="Lovell J.T."/>
            <person name="Jenkins J."/>
            <person name="Shu S."/>
            <person name="Juenger T.E."/>
            <person name="Schmutz J."/>
        </authorList>
    </citation>
    <scope>NUCLEOTIDE SEQUENCE</scope>
    <source>
        <strain evidence="13">AP13</strain>
    </source>
</reference>
<evidence type="ECO:0000256" key="7">
    <source>
        <dbReference type="ARBA" id="ARBA00022729"/>
    </source>
</evidence>
<evidence type="ECO:0000313" key="14">
    <source>
        <dbReference type="Proteomes" id="UP000823388"/>
    </source>
</evidence>
<dbReference type="InterPro" id="IPR046956">
    <property type="entry name" value="RLP23-like"/>
</dbReference>
<dbReference type="PRINTS" id="PR00019">
    <property type="entry name" value="LEURICHRPT"/>
</dbReference>
<evidence type="ECO:0000256" key="9">
    <source>
        <dbReference type="ARBA" id="ARBA00022989"/>
    </source>
</evidence>
<dbReference type="Pfam" id="PF00560">
    <property type="entry name" value="LRR_1"/>
    <property type="match status" value="7"/>
</dbReference>
<evidence type="ECO:0000259" key="12">
    <source>
        <dbReference type="Pfam" id="PF08263"/>
    </source>
</evidence>
<dbReference type="InterPro" id="IPR032675">
    <property type="entry name" value="LRR_dom_sf"/>
</dbReference>
<keyword evidence="10" id="KW-0472">Membrane</keyword>
<dbReference type="GO" id="GO:0009742">
    <property type="term" value="P:brassinosteroid mediated signaling pathway"/>
    <property type="evidence" value="ECO:0007669"/>
    <property type="project" value="UniProtKB-KW"/>
</dbReference>
<dbReference type="Proteomes" id="UP000823388">
    <property type="component" value="Chromosome 6K"/>
</dbReference>
<evidence type="ECO:0000256" key="6">
    <source>
        <dbReference type="ARBA" id="ARBA00022692"/>
    </source>
</evidence>
<evidence type="ECO:0000256" key="8">
    <source>
        <dbReference type="ARBA" id="ARBA00022737"/>
    </source>
</evidence>
<keyword evidence="6" id="KW-0812">Transmembrane</keyword>
<dbReference type="SUPFAM" id="SSF52058">
    <property type="entry name" value="L domain-like"/>
    <property type="match status" value="3"/>
</dbReference>
<keyword evidence="8" id="KW-0677">Repeat</keyword>
<dbReference type="PANTHER" id="PTHR48063:SF40">
    <property type="entry name" value="LEUCINE-RICH REPEAT-CONTAINING N-TERMINAL PLANT-TYPE DOMAIN-CONTAINING PROTEIN"/>
    <property type="match status" value="1"/>
</dbReference>
<gene>
    <name evidence="13" type="ORF">PVAP13_6KG062435</name>
</gene>
<evidence type="ECO:0000313" key="13">
    <source>
        <dbReference type="EMBL" id="KAG2581728.1"/>
    </source>
</evidence>
<evidence type="ECO:0000256" key="2">
    <source>
        <dbReference type="ARBA" id="ARBA00009592"/>
    </source>
</evidence>
<dbReference type="GO" id="GO:0005886">
    <property type="term" value="C:plasma membrane"/>
    <property type="evidence" value="ECO:0007669"/>
    <property type="project" value="UniProtKB-SubCell"/>
</dbReference>
<dbReference type="InterPro" id="IPR001611">
    <property type="entry name" value="Leu-rich_rpt"/>
</dbReference>
<dbReference type="Pfam" id="PF13855">
    <property type="entry name" value="LRR_8"/>
    <property type="match status" value="2"/>
</dbReference>
<dbReference type="PANTHER" id="PTHR48063">
    <property type="entry name" value="LRR RECEPTOR-LIKE KINASE"/>
    <property type="match status" value="1"/>
</dbReference>
<keyword evidence="5" id="KW-1070">Brassinosteroid signaling pathway</keyword>
<feature type="domain" description="Leucine-rich repeat-containing N-terminal plant-type" evidence="12">
    <location>
        <begin position="50"/>
        <end position="95"/>
    </location>
</feature>
<dbReference type="Gene3D" id="3.80.10.10">
    <property type="entry name" value="Ribonuclease Inhibitor"/>
    <property type="match status" value="4"/>
</dbReference>
<dbReference type="FunFam" id="3.80.10.10:FF:000383">
    <property type="entry name" value="Leucine-rich repeat receptor protein kinase EMS1"/>
    <property type="match status" value="1"/>
</dbReference>
<keyword evidence="9" id="KW-1133">Transmembrane helix</keyword>
<dbReference type="Pfam" id="PF08263">
    <property type="entry name" value="LRRNT_2"/>
    <property type="match status" value="1"/>
</dbReference>
<organism evidence="13 14">
    <name type="scientific">Panicum virgatum</name>
    <name type="common">Blackwell switchgrass</name>
    <dbReference type="NCBI Taxonomy" id="38727"/>
    <lineage>
        <taxon>Eukaryota</taxon>
        <taxon>Viridiplantae</taxon>
        <taxon>Streptophyta</taxon>
        <taxon>Embryophyta</taxon>
        <taxon>Tracheophyta</taxon>
        <taxon>Spermatophyta</taxon>
        <taxon>Magnoliopsida</taxon>
        <taxon>Liliopsida</taxon>
        <taxon>Poales</taxon>
        <taxon>Poaceae</taxon>
        <taxon>PACMAD clade</taxon>
        <taxon>Panicoideae</taxon>
        <taxon>Panicodae</taxon>
        <taxon>Paniceae</taxon>
        <taxon>Panicinae</taxon>
        <taxon>Panicum</taxon>
        <taxon>Panicum sect. Hiantes</taxon>
    </lineage>
</organism>
<proteinExistence type="inferred from homology"/>
<dbReference type="AlphaFoldDB" id="A0A8T0R9E3"/>
<dbReference type="EMBL" id="CM029047">
    <property type="protein sequence ID" value="KAG2581728.1"/>
    <property type="molecule type" value="Genomic_DNA"/>
</dbReference>
<dbReference type="FunFam" id="3.80.10.10:FF:000111">
    <property type="entry name" value="LRR receptor-like serine/threonine-protein kinase ERECTA"/>
    <property type="match status" value="1"/>
</dbReference>
<name>A0A8T0R9E3_PANVG</name>
<evidence type="ECO:0000256" key="1">
    <source>
        <dbReference type="ARBA" id="ARBA00004251"/>
    </source>
</evidence>
<keyword evidence="3" id="KW-1003">Cell membrane</keyword>
<protein>
    <recommendedName>
        <fullName evidence="12">Leucine-rich repeat-containing N-terminal plant-type domain-containing protein</fullName>
    </recommendedName>
</protein>
<comment type="subcellular location">
    <subcellularLocation>
        <location evidence="1">Cell membrane</location>
        <topology evidence="1">Single-pass type I membrane protein</topology>
    </subcellularLocation>
</comment>
<dbReference type="SMART" id="SM00369">
    <property type="entry name" value="LRR_TYP"/>
    <property type="match status" value="6"/>
</dbReference>
<dbReference type="PROSITE" id="PS51257">
    <property type="entry name" value="PROKAR_LIPOPROTEIN"/>
    <property type="match status" value="1"/>
</dbReference>
<keyword evidence="4" id="KW-0433">Leucine-rich repeat</keyword>
<dbReference type="FunFam" id="3.80.10.10:FF:000649">
    <property type="entry name" value="Leucine Rich Repeat family protein"/>
    <property type="match status" value="1"/>
</dbReference>
<keyword evidence="11" id="KW-0325">Glycoprotein</keyword>
<evidence type="ECO:0000256" key="5">
    <source>
        <dbReference type="ARBA" id="ARBA00022626"/>
    </source>
</evidence>
<dbReference type="PROSITE" id="PS51450">
    <property type="entry name" value="LRR"/>
    <property type="match status" value="1"/>
</dbReference>
<dbReference type="FunFam" id="3.80.10.10:FF:000095">
    <property type="entry name" value="LRR receptor-like serine/threonine-protein kinase GSO1"/>
    <property type="match status" value="1"/>
</dbReference>
<keyword evidence="7" id="KW-0732">Signal</keyword>
<dbReference type="InterPro" id="IPR003591">
    <property type="entry name" value="Leu-rich_rpt_typical-subtyp"/>
</dbReference>
<evidence type="ECO:0000256" key="11">
    <source>
        <dbReference type="ARBA" id="ARBA00023180"/>
    </source>
</evidence>
<evidence type="ECO:0000256" key="4">
    <source>
        <dbReference type="ARBA" id="ARBA00022614"/>
    </source>
</evidence>
<accession>A0A8T0R9E3</accession>
<keyword evidence="14" id="KW-1185">Reference proteome</keyword>
<sequence>MHPSAAKHLLLVLAAAACSFLPVITYTHALLEEETQPAAHQNVSRPTCIPHERDALLAFKQGITRDPAGLLDSWHHRDGHGEQQDCCRWRGVRCSTRTGHVSELRLRGNSDEYCDSSGGKALVGKISPSLLTLEYLEHLDLSFNSLQGSTGRIPEFLGSFKNLKHLDLSYIPFQGILPPQLGNLSKLQYLDLSACAFGSTNSADISWLTRLPLLQHLGLKSVDLSAVVAWVHVLNMIPSLRVIDLSYCSLTSANQSLPRLNLTNQLEELDLFGNYLDQPIATCWFWNITHLKHLDLGYTYLYGQIPKALGRMTSLRYLSLSSSTSNNTITMMMTYLKSLCSLRILHLDNCFAQGTVAEFIDKLPKCLSNELQELHLPSNQLTGVLPASIGHLTYLRTLDLSGNYLTGHVPYEISLLTNLTKLDLSNNDLDGMMTGEHFAGTRILQYLYLSGNALKLELDSDWQPSFRLRGAGFAGCQMGPLFPAWLQWQVNISFLDISSTGIIDTFPHWFSKAFSSAVHVDMSNNTLNGGLPMNMETMSLQLFNLSFNQLTGPIPPTLPMSLEYLYLSFNKLTGPIPPLPMSLKNVDFSSNQLTGPVPPLPPNLYYLDISMNSLVGPLPSDYGAPMLMGLFLFSNRISGHIPKSICKYEGLSHLNLANNFLEGQIPPCLTNIISLGLSNNSLSGELPSSLQNCTEMIHLDLAMNNFSGRLPLWIGNLQALQVIRLSHNRFSGSIPTSITNLGCLLYLDVAHNGMSGSLPRNMSNLTAMRQKFWSESPPSLPSFCQYYDEFRYNQNIGLSAVTKGLELDYVSVDNIIDMKMMSIDLSSNNFTGEIPKDIATLYALVSLNLSRNRFTGDIPNLIGAMHSLESLDLSRNKLFGDIPASLSNLTFLSDLDVSYNNLTGRIPSGSQLQTIYAAHPYMYEGNDGLCGPPLQKIVQATLLQGMITLVQLKKIMYVNSSILERDVASYWVSGWSFVPYYSRKHGELHISGFLTNCTTKLLLLGQD</sequence>
<comment type="caution">
    <text evidence="13">The sequence shown here is derived from an EMBL/GenBank/DDBJ whole genome shotgun (WGS) entry which is preliminary data.</text>
</comment>
<evidence type="ECO:0000256" key="10">
    <source>
        <dbReference type="ARBA" id="ARBA00023136"/>
    </source>
</evidence>
<dbReference type="InterPro" id="IPR013210">
    <property type="entry name" value="LRR_N_plant-typ"/>
</dbReference>